<evidence type="ECO:0000256" key="1">
    <source>
        <dbReference type="ARBA" id="ARBA00004496"/>
    </source>
</evidence>
<dbReference type="GO" id="GO:0008283">
    <property type="term" value="P:cell population proliferation"/>
    <property type="evidence" value="ECO:0007669"/>
    <property type="project" value="InterPro"/>
</dbReference>
<keyword evidence="4" id="KW-1185">Reference proteome</keyword>
<reference evidence="3" key="2">
    <citation type="submission" date="2025-09" db="UniProtKB">
        <authorList>
            <consortium name="Ensembl"/>
        </authorList>
    </citation>
    <scope>IDENTIFICATION</scope>
</reference>
<proteinExistence type="predicted"/>
<keyword evidence="2" id="KW-0963">Cytoplasm</keyword>
<sequence length="146" mass="15252">MSRECGLLLPRVCAALAGPRPPAAADTCLQKLLDWLGELSEAEPGLKLLQDNPCLAELLAAVLALPEPGAGLLSFALRLAGLLAASESAFQHLQPWMSSSLCRETPACSWPQLPGGSWCTRSPSPLSMKCLKLPAPGSATGPRAPK</sequence>
<dbReference type="GO" id="GO:0005737">
    <property type="term" value="C:cytoplasm"/>
    <property type="evidence" value="ECO:0007669"/>
    <property type="project" value="UniProtKB-SubCell"/>
</dbReference>
<dbReference type="GO" id="GO:0005634">
    <property type="term" value="C:nucleus"/>
    <property type="evidence" value="ECO:0007669"/>
    <property type="project" value="TreeGrafter"/>
</dbReference>
<dbReference type="Proteomes" id="UP000694420">
    <property type="component" value="Unplaced"/>
</dbReference>
<accession>A0A8C6YMQ8</accession>
<dbReference type="PANTHER" id="PTHR21331:SF2">
    <property type="entry name" value="BRCA1-ASSOCIATED ATM ACTIVATOR 1"/>
    <property type="match status" value="1"/>
</dbReference>
<organism evidence="3 4">
    <name type="scientific">Nothoprocta perdicaria</name>
    <name type="common">Chilean tinamou</name>
    <name type="synonym">Crypturus perdicarius</name>
    <dbReference type="NCBI Taxonomy" id="30464"/>
    <lineage>
        <taxon>Eukaryota</taxon>
        <taxon>Metazoa</taxon>
        <taxon>Chordata</taxon>
        <taxon>Craniata</taxon>
        <taxon>Vertebrata</taxon>
        <taxon>Euteleostomi</taxon>
        <taxon>Archelosauria</taxon>
        <taxon>Archosauria</taxon>
        <taxon>Dinosauria</taxon>
        <taxon>Saurischia</taxon>
        <taxon>Theropoda</taxon>
        <taxon>Coelurosauria</taxon>
        <taxon>Aves</taxon>
        <taxon>Palaeognathae</taxon>
        <taxon>Tinamiformes</taxon>
        <taxon>Tinamidae</taxon>
        <taxon>Nothoprocta</taxon>
    </lineage>
</organism>
<reference evidence="3" key="1">
    <citation type="submission" date="2025-08" db="UniProtKB">
        <authorList>
            <consortium name="Ensembl"/>
        </authorList>
    </citation>
    <scope>IDENTIFICATION</scope>
</reference>
<dbReference type="InterPro" id="IPR038904">
    <property type="entry name" value="BRAT1"/>
</dbReference>
<dbReference type="AlphaFoldDB" id="A0A8C6YMQ8"/>
<dbReference type="PANTHER" id="PTHR21331">
    <property type="entry name" value="BRCA1-ASSOCIATED ATM ACTIVATOR 1"/>
    <property type="match status" value="1"/>
</dbReference>
<dbReference type="Ensembl" id="ENSNPET00000001173.1">
    <property type="protein sequence ID" value="ENSNPEP00000001151.1"/>
    <property type="gene ID" value="ENSNPEG00000000816.1"/>
</dbReference>
<evidence type="ECO:0000313" key="3">
    <source>
        <dbReference type="Ensembl" id="ENSNPEP00000001151.1"/>
    </source>
</evidence>
<comment type="subcellular location">
    <subcellularLocation>
        <location evidence="1">Cytoplasm</location>
    </subcellularLocation>
</comment>
<evidence type="ECO:0000313" key="4">
    <source>
        <dbReference type="Proteomes" id="UP000694420"/>
    </source>
</evidence>
<dbReference type="GO" id="GO:0006974">
    <property type="term" value="P:DNA damage response"/>
    <property type="evidence" value="ECO:0007669"/>
    <property type="project" value="InterPro"/>
</dbReference>
<gene>
    <name evidence="3" type="primary">BRAT1</name>
</gene>
<name>A0A8C6YMQ8_NOTPE</name>
<protein>
    <submittedName>
        <fullName evidence="3">BRCA1 associated ATM activator 1</fullName>
    </submittedName>
</protein>
<evidence type="ECO:0000256" key="2">
    <source>
        <dbReference type="ARBA" id="ARBA00022490"/>
    </source>
</evidence>